<reference evidence="2" key="1">
    <citation type="journal article" date="2014" name="Front. Microbiol.">
        <title>High frequency of phylogenetically diverse reductive dehalogenase-homologous genes in deep subseafloor sedimentary metagenomes.</title>
        <authorList>
            <person name="Kawai M."/>
            <person name="Futagami T."/>
            <person name="Toyoda A."/>
            <person name="Takaki Y."/>
            <person name="Nishi S."/>
            <person name="Hori S."/>
            <person name="Arai W."/>
            <person name="Tsubouchi T."/>
            <person name="Morono Y."/>
            <person name="Uchiyama I."/>
            <person name="Ito T."/>
            <person name="Fujiyama A."/>
            <person name="Inagaki F."/>
            <person name="Takami H."/>
        </authorList>
    </citation>
    <scope>NUCLEOTIDE SEQUENCE</scope>
    <source>
        <strain evidence="2">Expedition CK06-06</strain>
    </source>
</reference>
<organism evidence="2">
    <name type="scientific">marine sediment metagenome</name>
    <dbReference type="NCBI Taxonomy" id="412755"/>
    <lineage>
        <taxon>unclassified sequences</taxon>
        <taxon>metagenomes</taxon>
        <taxon>ecological metagenomes</taxon>
    </lineage>
</organism>
<dbReference type="GO" id="GO:0003824">
    <property type="term" value="F:catalytic activity"/>
    <property type="evidence" value="ECO:0007669"/>
    <property type="project" value="InterPro"/>
</dbReference>
<sequence length="73" mass="8781">PHIIDQETIDILNYDVFPYWMDRNVREYVRKINGNPLSQQMDEYFVFYFMWKTVAISHTIPGFPTFFKKGVDG</sequence>
<dbReference type="EMBL" id="BART01040676">
    <property type="protein sequence ID" value="GAH30530.1"/>
    <property type="molecule type" value="Genomic_DNA"/>
</dbReference>
<feature type="domain" description="PFL" evidence="1">
    <location>
        <begin position="1"/>
        <end position="73"/>
    </location>
</feature>
<protein>
    <recommendedName>
        <fullName evidence="1">PFL domain-containing protein</fullName>
    </recommendedName>
</protein>
<comment type="caution">
    <text evidence="2">The sequence shown here is derived from an EMBL/GenBank/DDBJ whole genome shotgun (WGS) entry which is preliminary data.</text>
</comment>
<dbReference type="InterPro" id="IPR004184">
    <property type="entry name" value="PFL_dom"/>
</dbReference>
<feature type="non-terminal residue" evidence="2">
    <location>
        <position position="1"/>
    </location>
</feature>
<dbReference type="AlphaFoldDB" id="X1FDD0"/>
<dbReference type="PROSITE" id="PS51554">
    <property type="entry name" value="PFL"/>
    <property type="match status" value="1"/>
</dbReference>
<evidence type="ECO:0000259" key="1">
    <source>
        <dbReference type="PROSITE" id="PS51554"/>
    </source>
</evidence>
<dbReference type="Pfam" id="PF02901">
    <property type="entry name" value="PFL-like"/>
    <property type="match status" value="1"/>
</dbReference>
<gene>
    <name evidence="2" type="ORF">S01H4_66035</name>
</gene>
<evidence type="ECO:0000313" key="2">
    <source>
        <dbReference type="EMBL" id="GAH30530.1"/>
    </source>
</evidence>
<accession>X1FDD0</accession>
<name>X1FDD0_9ZZZZ</name>
<proteinExistence type="predicted"/>
<dbReference type="Gene3D" id="3.20.70.20">
    <property type="match status" value="1"/>
</dbReference>